<dbReference type="InterPro" id="IPR034912">
    <property type="entry name" value="PX_p40phox"/>
</dbReference>
<dbReference type="SUPFAM" id="SSF54277">
    <property type="entry name" value="CAD &amp; PB1 domains"/>
    <property type="match status" value="1"/>
</dbReference>
<dbReference type="GO" id="GO:0035091">
    <property type="term" value="F:phosphatidylinositol binding"/>
    <property type="evidence" value="ECO:0007669"/>
    <property type="project" value="InterPro"/>
</dbReference>
<feature type="compositionally biased region" description="Basic residues" evidence="3">
    <location>
        <begin position="147"/>
        <end position="157"/>
    </location>
</feature>
<dbReference type="GO" id="GO:0005737">
    <property type="term" value="C:cytoplasm"/>
    <property type="evidence" value="ECO:0007669"/>
    <property type="project" value="TreeGrafter"/>
</dbReference>
<evidence type="ECO:0000313" key="8">
    <source>
        <dbReference type="Proteomes" id="UP001066276"/>
    </source>
</evidence>
<dbReference type="Pfam" id="PF00018">
    <property type="entry name" value="SH3_1"/>
    <property type="match status" value="1"/>
</dbReference>
<dbReference type="SMART" id="SM00666">
    <property type="entry name" value="PB1"/>
    <property type="match status" value="1"/>
</dbReference>
<sequence length="338" mass="39394">MSLPRQLRDESDFSQLPDDVPVSAHIADIEEKKGLTNYFMFLISVKTKGGGKYLVYRRYSQFHTLNATLEERYGPESPSSNYRISLPIMPGKVYMGNKRDIAESRIPILNIYMKTLLSLPTWVLLDEDVRLFFYQTTHDKDTMPSGRLRRLRPPTRKVRSDSTPIPDSERPRAEALYDFMGNHKLELSFSKGDLVYLLSRINKDWLEGTVKDLTGIFPQSYIRIIKDLPEQIVTISWLRCYLHREDLCEIRTIALEDDVNVVPSFQQLLELIRKELPGEEEVVLNYLDEEGDMIRLLDDQDVRVMVSQSHRPSARKTSIPWQLHLTHPDNFGVYEQCR</sequence>
<dbReference type="PRINTS" id="PR00452">
    <property type="entry name" value="SH3DOMAIN"/>
</dbReference>
<evidence type="ECO:0000313" key="7">
    <source>
        <dbReference type="EMBL" id="KAJ1173706.1"/>
    </source>
</evidence>
<dbReference type="PRINTS" id="PR00497">
    <property type="entry name" value="P40PHOX"/>
</dbReference>
<dbReference type="PROSITE" id="PS50002">
    <property type="entry name" value="SH3"/>
    <property type="match status" value="1"/>
</dbReference>
<keyword evidence="8" id="KW-1185">Reference proteome</keyword>
<evidence type="ECO:0000259" key="6">
    <source>
        <dbReference type="PROSITE" id="PS51745"/>
    </source>
</evidence>
<dbReference type="InterPro" id="IPR000919">
    <property type="entry name" value="p40phox"/>
</dbReference>
<dbReference type="SMART" id="SM00326">
    <property type="entry name" value="SH3"/>
    <property type="match status" value="1"/>
</dbReference>
<dbReference type="InterPro" id="IPR001452">
    <property type="entry name" value="SH3_domain"/>
</dbReference>
<dbReference type="InterPro" id="IPR053793">
    <property type="entry name" value="PB1-like"/>
</dbReference>
<dbReference type="FunFam" id="3.30.1520.10:FF:000024">
    <property type="entry name" value="Neutrophil cytosol factor 4"/>
    <property type="match status" value="1"/>
</dbReference>
<dbReference type="InterPro" id="IPR001683">
    <property type="entry name" value="PX_dom"/>
</dbReference>
<evidence type="ECO:0008006" key="9">
    <source>
        <dbReference type="Google" id="ProtNLM"/>
    </source>
</evidence>
<dbReference type="Pfam" id="PF00787">
    <property type="entry name" value="PX"/>
    <property type="match status" value="1"/>
</dbReference>
<gene>
    <name evidence="7" type="ORF">NDU88_005532</name>
</gene>
<keyword evidence="1 2" id="KW-0728">SH3 domain</keyword>
<organism evidence="7 8">
    <name type="scientific">Pleurodeles waltl</name>
    <name type="common">Iberian ribbed newt</name>
    <dbReference type="NCBI Taxonomy" id="8319"/>
    <lineage>
        <taxon>Eukaryota</taxon>
        <taxon>Metazoa</taxon>
        <taxon>Chordata</taxon>
        <taxon>Craniata</taxon>
        <taxon>Vertebrata</taxon>
        <taxon>Euteleostomi</taxon>
        <taxon>Amphibia</taxon>
        <taxon>Batrachia</taxon>
        <taxon>Caudata</taxon>
        <taxon>Salamandroidea</taxon>
        <taxon>Salamandridae</taxon>
        <taxon>Pleurodelinae</taxon>
        <taxon>Pleurodeles</taxon>
    </lineage>
</organism>
<dbReference type="InterPro" id="IPR051228">
    <property type="entry name" value="NADPH_Oxidase/PX-Domain"/>
</dbReference>
<dbReference type="Pfam" id="PF00564">
    <property type="entry name" value="PB1"/>
    <property type="match status" value="1"/>
</dbReference>
<dbReference type="SUPFAM" id="SSF50044">
    <property type="entry name" value="SH3-domain"/>
    <property type="match status" value="1"/>
</dbReference>
<dbReference type="PROSITE" id="PS51745">
    <property type="entry name" value="PB1"/>
    <property type="match status" value="1"/>
</dbReference>
<feature type="domain" description="PX" evidence="5">
    <location>
        <begin position="19"/>
        <end position="140"/>
    </location>
</feature>
<protein>
    <recommendedName>
        <fullName evidence="9">Neutrophil cytosolic factor 4</fullName>
    </recommendedName>
</protein>
<dbReference type="InterPro" id="IPR036871">
    <property type="entry name" value="PX_dom_sf"/>
</dbReference>
<evidence type="ECO:0000256" key="2">
    <source>
        <dbReference type="PROSITE-ProRule" id="PRU00192"/>
    </source>
</evidence>
<dbReference type="Gene3D" id="3.10.20.90">
    <property type="entry name" value="Phosphatidylinositol 3-kinase Catalytic Subunit, Chain A, domain 1"/>
    <property type="match status" value="1"/>
</dbReference>
<feature type="region of interest" description="Disordered" evidence="3">
    <location>
        <begin position="144"/>
        <end position="169"/>
    </location>
</feature>
<dbReference type="PANTHER" id="PTHR15706">
    <property type="entry name" value="SH3 MULTIPLE DOMAIN"/>
    <property type="match status" value="1"/>
</dbReference>
<dbReference type="Gene3D" id="3.30.1520.10">
    <property type="entry name" value="Phox-like domain"/>
    <property type="match status" value="1"/>
</dbReference>
<dbReference type="GO" id="GO:0043020">
    <property type="term" value="C:NADPH oxidase complex"/>
    <property type="evidence" value="ECO:0007669"/>
    <property type="project" value="InterPro"/>
</dbReference>
<dbReference type="Proteomes" id="UP001066276">
    <property type="component" value="Chromosome 4_1"/>
</dbReference>
<dbReference type="PANTHER" id="PTHR15706:SF20">
    <property type="entry name" value="NEUTROPHIL CYTOSOL FACTOR 4"/>
    <property type="match status" value="1"/>
</dbReference>
<dbReference type="PROSITE" id="PS50195">
    <property type="entry name" value="PX"/>
    <property type="match status" value="1"/>
</dbReference>
<dbReference type="InterPro" id="IPR036028">
    <property type="entry name" value="SH3-like_dom_sf"/>
</dbReference>
<dbReference type="SMART" id="SM00312">
    <property type="entry name" value="PX"/>
    <property type="match status" value="1"/>
</dbReference>
<dbReference type="GO" id="GO:0042554">
    <property type="term" value="P:superoxide anion generation"/>
    <property type="evidence" value="ECO:0007669"/>
    <property type="project" value="TreeGrafter"/>
</dbReference>
<dbReference type="GO" id="GO:0016176">
    <property type="term" value="F:superoxide-generating NADPH oxidase activator activity"/>
    <property type="evidence" value="ECO:0007669"/>
    <property type="project" value="InterPro"/>
</dbReference>
<dbReference type="GO" id="GO:0045730">
    <property type="term" value="P:respiratory burst"/>
    <property type="evidence" value="ECO:0007669"/>
    <property type="project" value="InterPro"/>
</dbReference>
<dbReference type="GO" id="GO:0006909">
    <property type="term" value="P:phagocytosis"/>
    <property type="evidence" value="ECO:0007669"/>
    <property type="project" value="InterPro"/>
</dbReference>
<reference evidence="7" key="1">
    <citation type="journal article" date="2022" name="bioRxiv">
        <title>Sequencing and chromosome-scale assembly of the giantPleurodeles waltlgenome.</title>
        <authorList>
            <person name="Brown T."/>
            <person name="Elewa A."/>
            <person name="Iarovenko S."/>
            <person name="Subramanian E."/>
            <person name="Araus A.J."/>
            <person name="Petzold A."/>
            <person name="Susuki M."/>
            <person name="Suzuki K.-i.T."/>
            <person name="Hayashi T."/>
            <person name="Toyoda A."/>
            <person name="Oliveira C."/>
            <person name="Osipova E."/>
            <person name="Leigh N.D."/>
            <person name="Simon A."/>
            <person name="Yun M.H."/>
        </authorList>
    </citation>
    <scope>NUCLEOTIDE SEQUENCE</scope>
    <source>
        <strain evidence="7">20211129_DDA</strain>
        <tissue evidence="7">Liver</tissue>
    </source>
</reference>
<dbReference type="EMBL" id="JANPWB010000007">
    <property type="protein sequence ID" value="KAJ1173706.1"/>
    <property type="molecule type" value="Genomic_DNA"/>
</dbReference>
<dbReference type="Gene3D" id="2.30.30.40">
    <property type="entry name" value="SH3 Domains"/>
    <property type="match status" value="1"/>
</dbReference>
<dbReference type="InterPro" id="IPR000270">
    <property type="entry name" value="PB1_dom"/>
</dbReference>
<comment type="caution">
    <text evidence="7">The sequence shown here is derived from an EMBL/GenBank/DDBJ whole genome shotgun (WGS) entry which is preliminary data.</text>
</comment>
<dbReference type="SUPFAM" id="SSF64268">
    <property type="entry name" value="PX domain"/>
    <property type="match status" value="1"/>
</dbReference>
<proteinExistence type="predicted"/>
<evidence type="ECO:0000259" key="5">
    <source>
        <dbReference type="PROSITE" id="PS50195"/>
    </source>
</evidence>
<evidence type="ECO:0000256" key="1">
    <source>
        <dbReference type="ARBA" id="ARBA00022443"/>
    </source>
</evidence>
<accession>A0AAV7TBM7</accession>
<dbReference type="FunFam" id="2.30.30.40:FF:000149">
    <property type="entry name" value="neutrophil cytosol factor 4"/>
    <property type="match status" value="1"/>
</dbReference>
<evidence type="ECO:0000259" key="4">
    <source>
        <dbReference type="PROSITE" id="PS50002"/>
    </source>
</evidence>
<evidence type="ECO:0000256" key="3">
    <source>
        <dbReference type="SAM" id="MobiDB-lite"/>
    </source>
</evidence>
<feature type="domain" description="PB1" evidence="6">
    <location>
        <begin position="237"/>
        <end position="328"/>
    </location>
</feature>
<feature type="domain" description="SH3" evidence="4">
    <location>
        <begin position="168"/>
        <end position="227"/>
    </location>
</feature>
<dbReference type="CDD" id="cd06882">
    <property type="entry name" value="PX_p40phox"/>
    <property type="match status" value="1"/>
</dbReference>
<name>A0AAV7TBM7_PLEWA</name>
<dbReference type="AlphaFoldDB" id="A0AAV7TBM7"/>